<dbReference type="PANTHER" id="PTHR36335:SF1">
    <property type="entry name" value="CHAPERONE DNAJ-DOMAIN SUPERFAMILY PROTEIN"/>
    <property type="match status" value="1"/>
</dbReference>
<protein>
    <submittedName>
        <fullName evidence="1">DnaJ domain-containing protein</fullName>
    </submittedName>
</protein>
<dbReference type="Proteomes" id="UP000245207">
    <property type="component" value="Unassembled WGS sequence"/>
</dbReference>
<reference evidence="1 2" key="1">
    <citation type="journal article" date="2018" name="Mol. Plant">
        <title>The genome of Artemisia annua provides insight into the evolution of Asteraceae family and artemisinin biosynthesis.</title>
        <authorList>
            <person name="Shen Q."/>
            <person name="Zhang L."/>
            <person name="Liao Z."/>
            <person name="Wang S."/>
            <person name="Yan T."/>
            <person name="Shi P."/>
            <person name="Liu M."/>
            <person name="Fu X."/>
            <person name="Pan Q."/>
            <person name="Wang Y."/>
            <person name="Lv Z."/>
            <person name="Lu X."/>
            <person name="Zhang F."/>
            <person name="Jiang W."/>
            <person name="Ma Y."/>
            <person name="Chen M."/>
            <person name="Hao X."/>
            <person name="Li L."/>
            <person name="Tang Y."/>
            <person name="Lv G."/>
            <person name="Zhou Y."/>
            <person name="Sun X."/>
            <person name="Brodelius P.E."/>
            <person name="Rose J.K.C."/>
            <person name="Tang K."/>
        </authorList>
    </citation>
    <scope>NUCLEOTIDE SEQUENCE [LARGE SCALE GENOMIC DNA]</scope>
    <source>
        <strain evidence="2">cv. Huhao1</strain>
        <tissue evidence="1">Leaf</tissue>
    </source>
</reference>
<dbReference type="AlphaFoldDB" id="A0A2U1KDD7"/>
<evidence type="ECO:0000313" key="1">
    <source>
        <dbReference type="EMBL" id="PWA34789.1"/>
    </source>
</evidence>
<evidence type="ECO:0000313" key="2">
    <source>
        <dbReference type="Proteomes" id="UP000245207"/>
    </source>
</evidence>
<organism evidence="1 2">
    <name type="scientific">Artemisia annua</name>
    <name type="common">Sweet wormwood</name>
    <dbReference type="NCBI Taxonomy" id="35608"/>
    <lineage>
        <taxon>Eukaryota</taxon>
        <taxon>Viridiplantae</taxon>
        <taxon>Streptophyta</taxon>
        <taxon>Embryophyta</taxon>
        <taxon>Tracheophyta</taxon>
        <taxon>Spermatophyta</taxon>
        <taxon>Magnoliopsida</taxon>
        <taxon>eudicotyledons</taxon>
        <taxon>Gunneridae</taxon>
        <taxon>Pentapetalae</taxon>
        <taxon>asterids</taxon>
        <taxon>campanulids</taxon>
        <taxon>Asterales</taxon>
        <taxon>Asteraceae</taxon>
        <taxon>Asteroideae</taxon>
        <taxon>Anthemideae</taxon>
        <taxon>Artemisiinae</taxon>
        <taxon>Artemisia</taxon>
    </lineage>
</organism>
<proteinExistence type="predicted"/>
<name>A0A2U1KDD7_ARTAN</name>
<dbReference type="EMBL" id="PKPP01021550">
    <property type="protein sequence ID" value="PWA34789.1"/>
    <property type="molecule type" value="Genomic_DNA"/>
</dbReference>
<comment type="caution">
    <text evidence="1">The sequence shown here is derived from an EMBL/GenBank/DDBJ whole genome shotgun (WGS) entry which is preliminary data.</text>
</comment>
<gene>
    <name evidence="1" type="ORF">CTI12_AA615380</name>
</gene>
<dbReference type="PANTHER" id="PTHR36335">
    <property type="entry name" value="CHAPERONE DNAJ-DOMAIN SUPERFAMILY PROTEIN"/>
    <property type="match status" value="1"/>
</dbReference>
<accession>A0A2U1KDD7</accession>
<dbReference type="OrthoDB" id="498970at2759"/>
<sequence>MVDSSGMLQKQWEKASLKRKANVQMDKCVETLLDSNTVANGCDTNVSLDEDHTFTEREKLKETDEYKGALEEELLAREQALKVQAEEAKQQ</sequence>
<keyword evidence="2" id="KW-1185">Reference proteome</keyword>